<dbReference type="EMBL" id="KV878970">
    <property type="protein sequence ID" value="OJK04276.1"/>
    <property type="molecule type" value="Genomic_DNA"/>
</dbReference>
<dbReference type="AlphaFoldDB" id="A0A1L9X737"/>
<organism evidence="2 3">
    <name type="scientific">Aspergillus aculeatus (strain ATCC 16872 / CBS 172.66 / WB 5094)</name>
    <dbReference type="NCBI Taxonomy" id="690307"/>
    <lineage>
        <taxon>Eukaryota</taxon>
        <taxon>Fungi</taxon>
        <taxon>Dikarya</taxon>
        <taxon>Ascomycota</taxon>
        <taxon>Pezizomycotina</taxon>
        <taxon>Eurotiomycetes</taxon>
        <taxon>Eurotiomycetidae</taxon>
        <taxon>Eurotiales</taxon>
        <taxon>Aspergillaceae</taxon>
        <taxon>Aspergillus</taxon>
        <taxon>Aspergillus subgen. Circumdati</taxon>
    </lineage>
</organism>
<dbReference type="VEuPathDB" id="FungiDB:ASPACDRAFT_37831"/>
<dbReference type="GeneID" id="30974165"/>
<dbReference type="Proteomes" id="UP000184546">
    <property type="component" value="Unassembled WGS sequence"/>
</dbReference>
<evidence type="ECO:0000256" key="1">
    <source>
        <dbReference type="SAM" id="MobiDB-lite"/>
    </source>
</evidence>
<feature type="region of interest" description="Disordered" evidence="1">
    <location>
        <begin position="29"/>
        <end position="57"/>
    </location>
</feature>
<gene>
    <name evidence="2" type="ORF">ASPACDRAFT_37831</name>
</gene>
<keyword evidence="3" id="KW-1185">Reference proteome</keyword>
<name>A0A1L9X737_ASPA1</name>
<evidence type="ECO:0000313" key="2">
    <source>
        <dbReference type="EMBL" id="OJK04276.1"/>
    </source>
</evidence>
<sequence length="154" mass="16677">MGSGEGLVPVKKLITACTIMRNDAYHGEDGPQNGHCHGHGLDHGPEPNLGPDLDDIQHHRHSLDDDVERIRPLPGSENEFQSLAMENNMVTIRPIPRNGTTAQQIPRPLEPLRRLFVAGGTSLAMASMSSFQASSLSLVVETPSDEVPSGIKTR</sequence>
<evidence type="ECO:0000313" key="3">
    <source>
        <dbReference type="Proteomes" id="UP000184546"/>
    </source>
</evidence>
<accession>A0A1L9X737</accession>
<proteinExistence type="predicted"/>
<reference evidence="3" key="1">
    <citation type="journal article" date="2017" name="Genome Biol.">
        <title>Comparative genomics reveals high biological diversity and specific adaptations in the industrially and medically important fungal genus Aspergillus.</title>
        <authorList>
            <person name="de Vries R.P."/>
            <person name="Riley R."/>
            <person name="Wiebenga A."/>
            <person name="Aguilar-Osorio G."/>
            <person name="Amillis S."/>
            <person name="Uchima C.A."/>
            <person name="Anderluh G."/>
            <person name="Asadollahi M."/>
            <person name="Askin M."/>
            <person name="Barry K."/>
            <person name="Battaglia E."/>
            <person name="Bayram O."/>
            <person name="Benocci T."/>
            <person name="Braus-Stromeyer S.A."/>
            <person name="Caldana C."/>
            <person name="Canovas D."/>
            <person name="Cerqueira G.C."/>
            <person name="Chen F."/>
            <person name="Chen W."/>
            <person name="Choi C."/>
            <person name="Clum A."/>
            <person name="Dos Santos R.A."/>
            <person name="Damasio A.R."/>
            <person name="Diallinas G."/>
            <person name="Emri T."/>
            <person name="Fekete E."/>
            <person name="Flipphi M."/>
            <person name="Freyberg S."/>
            <person name="Gallo A."/>
            <person name="Gournas C."/>
            <person name="Habgood R."/>
            <person name="Hainaut M."/>
            <person name="Harispe M.L."/>
            <person name="Henrissat B."/>
            <person name="Hilden K.S."/>
            <person name="Hope R."/>
            <person name="Hossain A."/>
            <person name="Karabika E."/>
            <person name="Karaffa L."/>
            <person name="Karanyi Z."/>
            <person name="Krasevec N."/>
            <person name="Kuo A."/>
            <person name="Kusch H."/>
            <person name="LaButti K."/>
            <person name="Lagendijk E.L."/>
            <person name="Lapidus A."/>
            <person name="Levasseur A."/>
            <person name="Lindquist E."/>
            <person name="Lipzen A."/>
            <person name="Logrieco A.F."/>
            <person name="MacCabe A."/>
            <person name="Maekelae M.R."/>
            <person name="Malavazi I."/>
            <person name="Melin P."/>
            <person name="Meyer V."/>
            <person name="Mielnichuk N."/>
            <person name="Miskei M."/>
            <person name="Molnar A.P."/>
            <person name="Mule G."/>
            <person name="Ngan C.Y."/>
            <person name="Orejas M."/>
            <person name="Orosz E."/>
            <person name="Ouedraogo J.P."/>
            <person name="Overkamp K.M."/>
            <person name="Park H.-S."/>
            <person name="Perrone G."/>
            <person name="Piumi F."/>
            <person name="Punt P.J."/>
            <person name="Ram A.F."/>
            <person name="Ramon A."/>
            <person name="Rauscher S."/>
            <person name="Record E."/>
            <person name="Riano-Pachon D.M."/>
            <person name="Robert V."/>
            <person name="Roehrig J."/>
            <person name="Ruller R."/>
            <person name="Salamov A."/>
            <person name="Salih N.S."/>
            <person name="Samson R.A."/>
            <person name="Sandor E."/>
            <person name="Sanguinetti M."/>
            <person name="Schuetze T."/>
            <person name="Sepcic K."/>
            <person name="Shelest E."/>
            <person name="Sherlock G."/>
            <person name="Sophianopoulou V."/>
            <person name="Squina F.M."/>
            <person name="Sun H."/>
            <person name="Susca A."/>
            <person name="Todd R.B."/>
            <person name="Tsang A."/>
            <person name="Unkles S.E."/>
            <person name="van de Wiele N."/>
            <person name="van Rossen-Uffink D."/>
            <person name="Oliveira J.V."/>
            <person name="Vesth T.C."/>
            <person name="Visser J."/>
            <person name="Yu J.-H."/>
            <person name="Zhou M."/>
            <person name="Andersen M.R."/>
            <person name="Archer D.B."/>
            <person name="Baker S.E."/>
            <person name="Benoit I."/>
            <person name="Brakhage A.A."/>
            <person name="Braus G.H."/>
            <person name="Fischer R."/>
            <person name="Frisvad J.C."/>
            <person name="Goldman G.H."/>
            <person name="Houbraken J."/>
            <person name="Oakley B."/>
            <person name="Pocsi I."/>
            <person name="Scazzocchio C."/>
            <person name="Seiboth B."/>
            <person name="vanKuyk P.A."/>
            <person name="Wortman J."/>
            <person name="Dyer P.S."/>
            <person name="Grigoriev I.V."/>
        </authorList>
    </citation>
    <scope>NUCLEOTIDE SEQUENCE [LARGE SCALE GENOMIC DNA]</scope>
    <source>
        <strain evidence="3">ATCC 16872 / CBS 172.66 / WB 5094</strain>
    </source>
</reference>
<dbReference type="RefSeq" id="XP_020060615.1">
    <property type="nucleotide sequence ID" value="XM_020200351.1"/>
</dbReference>
<protein>
    <submittedName>
        <fullName evidence="2">Uncharacterized protein</fullName>
    </submittedName>
</protein>